<dbReference type="Gene3D" id="1.25.10.10">
    <property type="entry name" value="Leucine-rich Repeat Variant"/>
    <property type="match status" value="1"/>
</dbReference>
<dbReference type="InterPro" id="IPR016024">
    <property type="entry name" value="ARM-type_fold"/>
</dbReference>
<dbReference type="RefSeq" id="XP_020077517.1">
    <property type="nucleotide sequence ID" value="XM_020219544.1"/>
</dbReference>
<evidence type="ECO:0008006" key="3">
    <source>
        <dbReference type="Google" id="ProtNLM"/>
    </source>
</evidence>
<dbReference type="OrthoDB" id="4095311at2759"/>
<keyword evidence="2" id="KW-1185">Reference proteome</keyword>
<dbReference type="InterPro" id="IPR011989">
    <property type="entry name" value="ARM-like"/>
</dbReference>
<sequence>MSDPISSLGNFQSLSKGSLISNLNELGTQLRDANVRSSAYQFIPTLIQITNESYKNFKETNDPAILLEAFRVFVNLTADNDSNRDFLATLQTDDLSKFWQNIVGSFDLVVDDLLCQRIMLFLPQFIHSTEKLDEFLKFFGHIGLTNGLINYLNYSNDQQFEDIEDMYDHFISILEVLSNASSVIKPNEFYGKDQELAQLLIILQTCSKLLQPFNHPEQEAPEAFGEVLDYLSKLCYNITLLDDSQAFRDSNVHEILLNLLQLLPKDGAENITTIKRRFFSTSGNITSMPSYNNEKDIRLNLSIILSTYDKFESSKSDSYTASAAAIGLGNFIISKENQTVVLNSITDLTEFLILFFNIGFIDLIQYQALHLLSNLTNDRVSYIILTNLTIHERLLQFTKVIIDNSKYYKEVSQIYFKFLKKLIRWGFIESSTQGQLNIYDFVAIWQYLNNNETKSEVSEIYFLLLQGLLKDISLFKDSNLTRDNYSFFGELLRNAITDTNANSNVSITFILEKLKTIGIALQNFIKNNVTPDVLIALIFNQDSELFQTNFLQPLTRFFTNLSDFLKSQNFDDFQSKALLNNSKFVAATSITFLEPFSNSSDSLEVCKTIVSID</sequence>
<protein>
    <recommendedName>
        <fullName evidence="3">DUF1941-domain-containing protein</fullName>
    </recommendedName>
</protein>
<reference evidence="2" key="1">
    <citation type="submission" date="2016-05" db="EMBL/GenBank/DDBJ databases">
        <title>Comparative genomics of biotechnologically important yeasts.</title>
        <authorList>
            <consortium name="DOE Joint Genome Institute"/>
            <person name="Riley R."/>
            <person name="Haridas S."/>
            <person name="Wolfe K.H."/>
            <person name="Lopes M.R."/>
            <person name="Hittinger C.T."/>
            <person name="Goker M."/>
            <person name="Salamov A."/>
            <person name="Wisecaver J."/>
            <person name="Long T.M."/>
            <person name="Aerts A.L."/>
            <person name="Barry K."/>
            <person name="Choi C."/>
            <person name="Clum A."/>
            <person name="Coughlan A.Y."/>
            <person name="Deshpande S."/>
            <person name="Douglass A.P."/>
            <person name="Hanson S.J."/>
            <person name="Klenk H.-P."/>
            <person name="Labutti K."/>
            <person name="Lapidus A."/>
            <person name="Lindquist E."/>
            <person name="Lipzen A."/>
            <person name="Meier-Kolthoff J.P."/>
            <person name="Ohm R.A."/>
            <person name="Otillar R.P."/>
            <person name="Pangilinan J."/>
            <person name="Peng Y."/>
            <person name="Rokas A."/>
            <person name="Rosa C.A."/>
            <person name="Scheuner C."/>
            <person name="Sibirny A.A."/>
            <person name="Slot J.C."/>
            <person name="Stielow J.B."/>
            <person name="Sun H."/>
            <person name="Kurtzman C.P."/>
            <person name="Blackwell M."/>
            <person name="Grigoriev I.V."/>
            <person name="Jeffries T.W."/>
        </authorList>
    </citation>
    <scope>NUCLEOTIDE SEQUENCE [LARGE SCALE GENOMIC DNA]</scope>
    <source>
        <strain evidence="2">NRRL Y-1933</strain>
    </source>
</reference>
<dbReference type="AlphaFoldDB" id="A0A1E4RMF5"/>
<dbReference type="Proteomes" id="UP000095085">
    <property type="component" value="Unassembled WGS sequence"/>
</dbReference>
<proteinExistence type="predicted"/>
<accession>A0A1E4RMF5</accession>
<dbReference type="SUPFAM" id="SSF48371">
    <property type="entry name" value="ARM repeat"/>
    <property type="match status" value="1"/>
</dbReference>
<dbReference type="STRING" id="984485.A0A1E4RMF5"/>
<evidence type="ECO:0000313" key="2">
    <source>
        <dbReference type="Proteomes" id="UP000095085"/>
    </source>
</evidence>
<dbReference type="EMBL" id="KV454539">
    <property type="protein sequence ID" value="ODV68450.1"/>
    <property type="molecule type" value="Genomic_DNA"/>
</dbReference>
<gene>
    <name evidence="1" type="ORF">HYPBUDRAFT_134557</name>
</gene>
<dbReference type="GeneID" id="30994094"/>
<name>A0A1E4RMF5_9ASCO</name>
<organism evidence="1 2">
    <name type="scientific">Hyphopichia burtonii NRRL Y-1933</name>
    <dbReference type="NCBI Taxonomy" id="984485"/>
    <lineage>
        <taxon>Eukaryota</taxon>
        <taxon>Fungi</taxon>
        <taxon>Dikarya</taxon>
        <taxon>Ascomycota</taxon>
        <taxon>Saccharomycotina</taxon>
        <taxon>Pichiomycetes</taxon>
        <taxon>Debaryomycetaceae</taxon>
        <taxon>Hyphopichia</taxon>
    </lineage>
</organism>
<evidence type="ECO:0000313" key="1">
    <source>
        <dbReference type="EMBL" id="ODV68450.1"/>
    </source>
</evidence>